<feature type="region of interest" description="Disordered" evidence="1">
    <location>
        <begin position="69"/>
        <end position="99"/>
    </location>
</feature>
<name>A0AAV4T8D8_CAEEX</name>
<evidence type="ECO:0000313" key="3">
    <source>
        <dbReference type="Proteomes" id="UP001054945"/>
    </source>
</evidence>
<dbReference type="AlphaFoldDB" id="A0AAV4T8D8"/>
<evidence type="ECO:0000256" key="1">
    <source>
        <dbReference type="SAM" id="MobiDB-lite"/>
    </source>
</evidence>
<accession>A0AAV4T8D8</accession>
<feature type="compositionally biased region" description="Polar residues" evidence="1">
    <location>
        <begin position="90"/>
        <end position="99"/>
    </location>
</feature>
<comment type="caution">
    <text evidence="2">The sequence shown here is derived from an EMBL/GenBank/DDBJ whole genome shotgun (WGS) entry which is preliminary data.</text>
</comment>
<gene>
    <name evidence="2" type="ORF">CEXT_308331</name>
</gene>
<evidence type="ECO:0000313" key="2">
    <source>
        <dbReference type="EMBL" id="GIY42938.1"/>
    </source>
</evidence>
<dbReference type="EMBL" id="BPLR01010910">
    <property type="protein sequence ID" value="GIY42938.1"/>
    <property type="molecule type" value="Genomic_DNA"/>
</dbReference>
<feature type="region of interest" description="Disordered" evidence="1">
    <location>
        <begin position="1"/>
        <end position="33"/>
    </location>
</feature>
<sequence length="99" mass="10771">MRVSGQLDQTARRAPSASEPLPAGRQRESLGCLNTRPKSQEVVFKELGGCVLSNEDAFHPLLKGRQRAEDLSSASSRRHQVIRHLESGGSIVSTPTDYG</sequence>
<keyword evidence="3" id="KW-1185">Reference proteome</keyword>
<dbReference type="Proteomes" id="UP001054945">
    <property type="component" value="Unassembled WGS sequence"/>
</dbReference>
<proteinExistence type="predicted"/>
<reference evidence="2 3" key="1">
    <citation type="submission" date="2021-06" db="EMBL/GenBank/DDBJ databases">
        <title>Caerostris extrusa draft genome.</title>
        <authorList>
            <person name="Kono N."/>
            <person name="Arakawa K."/>
        </authorList>
    </citation>
    <scope>NUCLEOTIDE SEQUENCE [LARGE SCALE GENOMIC DNA]</scope>
</reference>
<organism evidence="2 3">
    <name type="scientific">Caerostris extrusa</name>
    <name type="common">Bark spider</name>
    <name type="synonym">Caerostris bankana</name>
    <dbReference type="NCBI Taxonomy" id="172846"/>
    <lineage>
        <taxon>Eukaryota</taxon>
        <taxon>Metazoa</taxon>
        <taxon>Ecdysozoa</taxon>
        <taxon>Arthropoda</taxon>
        <taxon>Chelicerata</taxon>
        <taxon>Arachnida</taxon>
        <taxon>Araneae</taxon>
        <taxon>Araneomorphae</taxon>
        <taxon>Entelegynae</taxon>
        <taxon>Araneoidea</taxon>
        <taxon>Araneidae</taxon>
        <taxon>Caerostris</taxon>
    </lineage>
</organism>
<protein>
    <submittedName>
        <fullName evidence="2">Uncharacterized protein</fullName>
    </submittedName>
</protein>